<dbReference type="PANTHER" id="PTHR23235:SF120">
    <property type="entry name" value="KRUPPEL-LIKE FACTOR 15"/>
    <property type="match status" value="1"/>
</dbReference>
<dbReference type="InterPro" id="IPR013087">
    <property type="entry name" value="Znf_C2H2_type"/>
</dbReference>
<dbReference type="SUPFAM" id="SSF57667">
    <property type="entry name" value="beta-beta-alpha zinc fingers"/>
    <property type="match status" value="1"/>
</dbReference>
<proteinExistence type="predicted"/>
<evidence type="ECO:0000313" key="7">
    <source>
        <dbReference type="EMBL" id="TPX47447.1"/>
    </source>
</evidence>
<dbReference type="AlphaFoldDB" id="A0A507D805"/>
<dbReference type="Gene3D" id="3.30.160.60">
    <property type="entry name" value="Classic Zinc Finger"/>
    <property type="match status" value="2"/>
</dbReference>
<dbReference type="GO" id="GO:0008270">
    <property type="term" value="F:zinc ion binding"/>
    <property type="evidence" value="ECO:0007669"/>
    <property type="project" value="UniProtKB-KW"/>
</dbReference>
<evidence type="ECO:0000256" key="4">
    <source>
        <dbReference type="PROSITE-ProRule" id="PRU00042"/>
    </source>
</evidence>
<dbReference type="STRING" id="246404.A0A507D805"/>
<protein>
    <recommendedName>
        <fullName evidence="6">C2H2-type domain-containing protein</fullName>
    </recommendedName>
</protein>
<evidence type="ECO:0000256" key="1">
    <source>
        <dbReference type="ARBA" id="ARBA00022723"/>
    </source>
</evidence>
<dbReference type="EMBL" id="QEAP01001308">
    <property type="protein sequence ID" value="TPX47447.1"/>
    <property type="molecule type" value="Genomic_DNA"/>
</dbReference>
<dbReference type="PANTHER" id="PTHR23235">
    <property type="entry name" value="KRUEPPEL-LIKE TRANSCRIPTION FACTOR"/>
    <property type="match status" value="1"/>
</dbReference>
<dbReference type="Proteomes" id="UP000320333">
    <property type="component" value="Unassembled WGS sequence"/>
</dbReference>
<keyword evidence="1" id="KW-0479">Metal-binding</keyword>
<dbReference type="InterPro" id="IPR036236">
    <property type="entry name" value="Znf_C2H2_sf"/>
</dbReference>
<sequence>MASTSVTGTYGLELLRRDGRGGETCPAGYLDPTEGLGAMGVMPVLDSIDAALAAHTFGSADAALSIDGIPWSLMAQLELDFDASEAGAFGTVFYSRDDEAMCFSPSATTFNTQKISPCVPSERSSSSASSFSPVSLVPQFVPHGPPSLSPSPASTEHPDNLQLLLSSFSQLKSFKQPQQSALDSCDSSPSKCISPLSSSSSPCVTPSKKTHSKQRTDRHIPASKKHHPGDILPQRIPCPWINCPKTFSSQAHLRRHKKIHENIRAYPCEVCGMHFSRSDTLKNHRVKIHRLF</sequence>
<evidence type="ECO:0000256" key="3">
    <source>
        <dbReference type="ARBA" id="ARBA00022833"/>
    </source>
</evidence>
<accession>A0A507D805</accession>
<dbReference type="GO" id="GO:0000978">
    <property type="term" value="F:RNA polymerase II cis-regulatory region sequence-specific DNA binding"/>
    <property type="evidence" value="ECO:0007669"/>
    <property type="project" value="TreeGrafter"/>
</dbReference>
<feature type="domain" description="C2H2-type" evidence="6">
    <location>
        <begin position="236"/>
        <end position="265"/>
    </location>
</feature>
<feature type="region of interest" description="Disordered" evidence="5">
    <location>
        <begin position="193"/>
        <end position="228"/>
    </location>
</feature>
<evidence type="ECO:0000259" key="6">
    <source>
        <dbReference type="PROSITE" id="PS50157"/>
    </source>
</evidence>
<feature type="compositionally biased region" description="Low complexity" evidence="5">
    <location>
        <begin position="193"/>
        <end position="207"/>
    </location>
</feature>
<feature type="domain" description="C2H2-type" evidence="6">
    <location>
        <begin position="266"/>
        <end position="289"/>
    </location>
</feature>
<dbReference type="OrthoDB" id="8922241at2759"/>
<dbReference type="FunFam" id="3.30.160.60:FF:000446">
    <property type="entry name" value="Zinc finger protein"/>
    <property type="match status" value="1"/>
</dbReference>
<organism evidence="7 8">
    <name type="scientific">Chytriomyces confervae</name>
    <dbReference type="NCBI Taxonomy" id="246404"/>
    <lineage>
        <taxon>Eukaryota</taxon>
        <taxon>Fungi</taxon>
        <taxon>Fungi incertae sedis</taxon>
        <taxon>Chytridiomycota</taxon>
        <taxon>Chytridiomycota incertae sedis</taxon>
        <taxon>Chytridiomycetes</taxon>
        <taxon>Chytridiales</taxon>
        <taxon>Chytriomycetaceae</taxon>
        <taxon>Chytriomyces</taxon>
    </lineage>
</organism>
<dbReference type="SMART" id="SM00355">
    <property type="entry name" value="ZnF_C2H2"/>
    <property type="match status" value="2"/>
</dbReference>
<evidence type="ECO:0000256" key="2">
    <source>
        <dbReference type="ARBA" id="ARBA00022771"/>
    </source>
</evidence>
<name>A0A507D805_9FUNG</name>
<keyword evidence="3" id="KW-0862">Zinc</keyword>
<reference evidence="7 8" key="1">
    <citation type="journal article" date="2019" name="Sci. Rep.">
        <title>Comparative genomics of chytrid fungi reveal insights into the obligate biotrophic and pathogenic lifestyle of Synchytrium endobioticum.</title>
        <authorList>
            <person name="van de Vossenberg B.T.L.H."/>
            <person name="Warris S."/>
            <person name="Nguyen H.D.T."/>
            <person name="van Gent-Pelzer M.P.E."/>
            <person name="Joly D.L."/>
            <person name="van de Geest H.C."/>
            <person name="Bonants P.J.M."/>
            <person name="Smith D.S."/>
            <person name="Levesque C.A."/>
            <person name="van der Lee T.A.J."/>
        </authorList>
    </citation>
    <scope>NUCLEOTIDE SEQUENCE [LARGE SCALE GENOMIC DNA]</scope>
    <source>
        <strain evidence="7 8">CBS 675.73</strain>
    </source>
</reference>
<dbReference type="GO" id="GO:0000981">
    <property type="term" value="F:DNA-binding transcription factor activity, RNA polymerase II-specific"/>
    <property type="evidence" value="ECO:0007669"/>
    <property type="project" value="TreeGrafter"/>
</dbReference>
<keyword evidence="2 4" id="KW-0863">Zinc-finger</keyword>
<dbReference type="Pfam" id="PF00096">
    <property type="entry name" value="zf-C2H2"/>
    <property type="match status" value="2"/>
</dbReference>
<comment type="caution">
    <text evidence="7">The sequence shown here is derived from an EMBL/GenBank/DDBJ whole genome shotgun (WGS) entry which is preliminary data.</text>
</comment>
<dbReference type="PROSITE" id="PS50157">
    <property type="entry name" value="ZINC_FINGER_C2H2_2"/>
    <property type="match status" value="2"/>
</dbReference>
<evidence type="ECO:0000256" key="5">
    <source>
        <dbReference type="SAM" id="MobiDB-lite"/>
    </source>
</evidence>
<dbReference type="PROSITE" id="PS00028">
    <property type="entry name" value="ZINC_FINGER_C2H2_1"/>
    <property type="match status" value="2"/>
</dbReference>
<evidence type="ECO:0000313" key="8">
    <source>
        <dbReference type="Proteomes" id="UP000320333"/>
    </source>
</evidence>
<gene>
    <name evidence="7" type="ORF">CcCBS67573_g10255</name>
</gene>
<keyword evidence="8" id="KW-1185">Reference proteome</keyword>